<comment type="caution">
    <text evidence="1">The sequence shown here is derived from an EMBL/GenBank/DDBJ whole genome shotgun (WGS) entry which is preliminary data.</text>
</comment>
<evidence type="ECO:0000313" key="2">
    <source>
        <dbReference type="Proteomes" id="UP000681594"/>
    </source>
</evidence>
<proteinExistence type="predicted"/>
<reference evidence="1 2" key="1">
    <citation type="submission" date="2021-03" db="EMBL/GenBank/DDBJ databases">
        <authorList>
            <person name="So Y."/>
        </authorList>
    </citation>
    <scope>NUCLEOTIDE SEQUENCE [LARGE SCALE GENOMIC DNA]</scope>
    <source>
        <strain evidence="1 2">SSH11</strain>
    </source>
</reference>
<evidence type="ECO:0000313" key="1">
    <source>
        <dbReference type="EMBL" id="MBP0447266.1"/>
    </source>
</evidence>
<gene>
    <name evidence="1" type="ORF">J8J14_21060</name>
</gene>
<name>A0ABS4AK58_9PROT</name>
<dbReference type="RefSeq" id="WP_209381536.1">
    <property type="nucleotide sequence ID" value="NZ_JAGIZB010000029.1"/>
</dbReference>
<dbReference type="EMBL" id="JAGIZB010000029">
    <property type="protein sequence ID" value="MBP0447266.1"/>
    <property type="molecule type" value="Genomic_DNA"/>
</dbReference>
<sequence>MTRNTDEEVLLEFAVEPRHDADVLNRYIQAYPHLQDELLSVLHEIELQKTLGPGNVEVVEEDVVAAAWTRFSKCTPARPQAATGSALDAKLRGTGLRAVARAAGIPRVIMLAVQERCILAASYPAVFLQRLATAAGVGLDEVRAFVALPPIISGKPAFSAEGKPGVDLQKPFEAVVLESGLTEDERANLLGNTG</sequence>
<accession>A0ABS4AK58</accession>
<keyword evidence="2" id="KW-1185">Reference proteome</keyword>
<organism evidence="1 2">
    <name type="scientific">Pararoseomonas baculiformis</name>
    <dbReference type="NCBI Taxonomy" id="2820812"/>
    <lineage>
        <taxon>Bacteria</taxon>
        <taxon>Pseudomonadati</taxon>
        <taxon>Pseudomonadota</taxon>
        <taxon>Alphaproteobacteria</taxon>
        <taxon>Acetobacterales</taxon>
        <taxon>Acetobacteraceae</taxon>
        <taxon>Pararoseomonas</taxon>
    </lineage>
</organism>
<protein>
    <recommendedName>
        <fullName evidence="3">XRE family transcriptional regulator</fullName>
    </recommendedName>
</protein>
<evidence type="ECO:0008006" key="3">
    <source>
        <dbReference type="Google" id="ProtNLM"/>
    </source>
</evidence>
<dbReference type="Proteomes" id="UP000681594">
    <property type="component" value="Unassembled WGS sequence"/>
</dbReference>